<dbReference type="GO" id="GO:0005654">
    <property type="term" value="C:nucleoplasm"/>
    <property type="evidence" value="ECO:0007669"/>
    <property type="project" value="UniProtKB-SubCell"/>
</dbReference>
<dbReference type="InterPro" id="IPR036390">
    <property type="entry name" value="WH_DNA-bd_sf"/>
</dbReference>
<dbReference type="PANTHER" id="PTHR22792">
    <property type="entry name" value="LUPUS LA PROTEIN-RELATED"/>
    <property type="match status" value="1"/>
</dbReference>
<dbReference type="InterPro" id="IPR035979">
    <property type="entry name" value="RBD_domain_sf"/>
</dbReference>
<feature type="region of interest" description="Disordered" evidence="13">
    <location>
        <begin position="227"/>
        <end position="255"/>
    </location>
</feature>
<name>D3BN91_HETP5</name>
<evidence type="ECO:0000259" key="15">
    <source>
        <dbReference type="PROSITE" id="PS50961"/>
    </source>
</evidence>
<comment type="caution">
    <text evidence="16">The sequence shown here is derived from an EMBL/GenBank/DDBJ whole genome shotgun (WGS) entry which is preliminary data.</text>
</comment>
<dbReference type="InterPro" id="IPR006630">
    <property type="entry name" value="La_HTH"/>
</dbReference>
<dbReference type="PROSITE" id="PS50102">
    <property type="entry name" value="RRM"/>
    <property type="match status" value="1"/>
</dbReference>
<evidence type="ECO:0000256" key="11">
    <source>
        <dbReference type="ARBA" id="ARBA00029640"/>
    </source>
</evidence>
<dbReference type="SUPFAM" id="SSF46785">
    <property type="entry name" value="Winged helix' DNA-binding domain"/>
    <property type="match status" value="1"/>
</dbReference>
<sequence>MNIQIDDVQVNSIVEQLEYYFSDSNLLKDKYMNKQVHHSNDGWIGIDILLTFNKLHLMLEKVLNEHIKAKQNDISVKDVLITILLHNRFKESQLLVANDEANEIKRRHPFIASDDLIRTVDEKTIYIEPVPENMTNEELIALFSELGSIENVSIPRFPDKRAKGFAFIEFKEKENAINAITSIRSNKEKYKLRTLSKIDWLNKKKQIVDAYQHQHHEQHHEVVDQGGYHYNNNRRNNDNFKNSNNNNNSGENNNESIGKRILKIDNIPLTTNKPFLWKQLDQFFHTVFLDYHLGGGYAVLRFKSMQERDSAQEMVKSGKVIIDEQVVTTSLLTDHEFKTHMNKSSRYQHQKQQEHDNEVRMQQYEEDQRKLKSQKNKEKKKRKKEKQKNKIQQNNNNNNDNTTDNKKDNSIVNFDSDNEDEEMTDCTTKDNSNNHKRSFTETLDEKDIVSNDINKSQRI</sequence>
<accession>D3BN91</accession>
<feature type="compositionally biased region" description="Low complexity" evidence="13">
    <location>
        <begin position="390"/>
        <end position="402"/>
    </location>
</feature>
<dbReference type="Gene3D" id="1.10.10.10">
    <property type="entry name" value="Winged helix-like DNA-binding domain superfamily/Winged helix DNA-binding domain"/>
    <property type="match status" value="1"/>
</dbReference>
<dbReference type="STRING" id="670386.D3BN91"/>
<evidence type="ECO:0000256" key="6">
    <source>
        <dbReference type="ARBA" id="ARBA00022884"/>
    </source>
</evidence>
<feature type="compositionally biased region" description="Basic residues" evidence="13">
    <location>
        <begin position="371"/>
        <end position="389"/>
    </location>
</feature>
<dbReference type="InterPro" id="IPR000504">
    <property type="entry name" value="RRM_dom"/>
</dbReference>
<keyword evidence="4" id="KW-0221">Differentiation</keyword>
<feature type="region of interest" description="Disordered" evidence="13">
    <location>
        <begin position="363"/>
        <end position="459"/>
    </location>
</feature>
<dbReference type="CDD" id="cd12290">
    <property type="entry name" value="RRM1_LARP7"/>
    <property type="match status" value="1"/>
</dbReference>
<dbReference type="EMBL" id="ADBJ01000044">
    <property type="protein sequence ID" value="EFA76751.1"/>
    <property type="molecule type" value="Genomic_DNA"/>
</dbReference>
<dbReference type="GO" id="GO:1990904">
    <property type="term" value="C:ribonucleoprotein complex"/>
    <property type="evidence" value="ECO:0007669"/>
    <property type="project" value="InterPro"/>
</dbReference>
<keyword evidence="3" id="KW-0507">mRNA processing</keyword>
<dbReference type="GO" id="GO:0006397">
    <property type="term" value="P:mRNA processing"/>
    <property type="evidence" value="ECO:0007669"/>
    <property type="project" value="UniProtKB-KW"/>
</dbReference>
<keyword evidence="9" id="KW-0508">mRNA splicing</keyword>
<evidence type="ECO:0000256" key="8">
    <source>
        <dbReference type="ARBA" id="ARBA00023163"/>
    </source>
</evidence>
<evidence type="ECO:0000256" key="12">
    <source>
        <dbReference type="PROSITE-ProRule" id="PRU00332"/>
    </source>
</evidence>
<dbReference type="GeneID" id="31364977"/>
<evidence type="ECO:0000256" key="7">
    <source>
        <dbReference type="ARBA" id="ARBA00023015"/>
    </source>
</evidence>
<reference evidence="16 17" key="1">
    <citation type="journal article" date="2011" name="Genome Res.">
        <title>Phylogeny-wide analysis of social amoeba genomes highlights ancient origins for complex intercellular communication.</title>
        <authorList>
            <person name="Heidel A.J."/>
            <person name="Lawal H.M."/>
            <person name="Felder M."/>
            <person name="Schilde C."/>
            <person name="Helps N.R."/>
            <person name="Tunggal B."/>
            <person name="Rivero F."/>
            <person name="John U."/>
            <person name="Schleicher M."/>
            <person name="Eichinger L."/>
            <person name="Platzer M."/>
            <person name="Noegel A.A."/>
            <person name="Schaap P."/>
            <person name="Gloeckner G."/>
        </authorList>
    </citation>
    <scope>NUCLEOTIDE SEQUENCE [LARGE SCALE GENOMIC DNA]</scope>
    <source>
        <strain evidence="17">ATCC 26659 / Pp 5 / PN500</strain>
    </source>
</reference>
<dbReference type="Gene3D" id="3.30.70.330">
    <property type="match status" value="1"/>
</dbReference>
<feature type="domain" description="HTH La-type RNA-binding" evidence="15">
    <location>
        <begin position="3"/>
        <end position="114"/>
    </location>
</feature>
<evidence type="ECO:0000256" key="2">
    <source>
        <dbReference type="ARBA" id="ARBA00015867"/>
    </source>
</evidence>
<evidence type="ECO:0000256" key="10">
    <source>
        <dbReference type="ARBA" id="ARBA00023242"/>
    </source>
</evidence>
<dbReference type="InterPro" id="IPR034887">
    <property type="entry name" value="LARP7_RRM1"/>
</dbReference>
<keyword evidence="6 12" id="KW-0694">RNA-binding</keyword>
<keyword evidence="10" id="KW-0539">Nucleus</keyword>
<dbReference type="SUPFAM" id="SSF54928">
    <property type="entry name" value="RNA-binding domain, RBD"/>
    <property type="match status" value="1"/>
</dbReference>
<gene>
    <name evidence="16" type="ORF">PPL_09502</name>
</gene>
<feature type="compositionally biased region" description="Low complexity" evidence="13">
    <location>
        <begin position="231"/>
        <end position="254"/>
    </location>
</feature>
<evidence type="ECO:0000313" key="17">
    <source>
        <dbReference type="Proteomes" id="UP000001396"/>
    </source>
</evidence>
<dbReference type="SMART" id="SM00360">
    <property type="entry name" value="RRM"/>
    <property type="match status" value="1"/>
</dbReference>
<feature type="domain" description="RRM" evidence="14">
    <location>
        <begin position="123"/>
        <end position="197"/>
    </location>
</feature>
<evidence type="ECO:0000256" key="4">
    <source>
        <dbReference type="ARBA" id="ARBA00022782"/>
    </source>
</evidence>
<proteinExistence type="predicted"/>
<dbReference type="Proteomes" id="UP000001396">
    <property type="component" value="Unassembled WGS sequence"/>
</dbReference>
<dbReference type="Pfam" id="PF00076">
    <property type="entry name" value="RRM_1"/>
    <property type="match status" value="1"/>
</dbReference>
<dbReference type="PRINTS" id="PR00302">
    <property type="entry name" value="LUPUSLA"/>
</dbReference>
<keyword evidence="7" id="KW-0805">Transcription regulation</keyword>
<evidence type="ECO:0000259" key="14">
    <source>
        <dbReference type="PROSITE" id="PS50102"/>
    </source>
</evidence>
<dbReference type="GO" id="GO:0030154">
    <property type="term" value="P:cell differentiation"/>
    <property type="evidence" value="ECO:0007669"/>
    <property type="project" value="UniProtKB-KW"/>
</dbReference>
<dbReference type="OMA" id="AITRNEW"/>
<comment type="subcellular location">
    <subcellularLocation>
        <location evidence="1">Nucleus</location>
        <location evidence="1">Nucleoplasm</location>
    </subcellularLocation>
</comment>
<evidence type="ECO:0000256" key="3">
    <source>
        <dbReference type="ARBA" id="ARBA00022664"/>
    </source>
</evidence>
<evidence type="ECO:0000256" key="5">
    <source>
        <dbReference type="ARBA" id="ARBA00022871"/>
    </source>
</evidence>
<dbReference type="InterPro" id="IPR012677">
    <property type="entry name" value="Nucleotide-bd_a/b_plait_sf"/>
</dbReference>
<evidence type="ECO:0000256" key="1">
    <source>
        <dbReference type="ARBA" id="ARBA00004642"/>
    </source>
</evidence>
<dbReference type="InterPro" id="IPR002344">
    <property type="entry name" value="Lupus_La"/>
</dbReference>
<keyword evidence="17" id="KW-1185">Reference proteome</keyword>
<dbReference type="RefSeq" id="XP_020428883.1">
    <property type="nucleotide sequence ID" value="XM_020580296.1"/>
</dbReference>
<dbReference type="InParanoid" id="D3BN91"/>
<dbReference type="PROSITE" id="PS50961">
    <property type="entry name" value="HTH_LA"/>
    <property type="match status" value="1"/>
</dbReference>
<dbReference type="GO" id="GO:0003723">
    <property type="term" value="F:RNA binding"/>
    <property type="evidence" value="ECO:0007669"/>
    <property type="project" value="UniProtKB-UniRule"/>
</dbReference>
<keyword evidence="5" id="KW-0744">Spermatogenesis</keyword>
<dbReference type="InterPro" id="IPR036388">
    <property type="entry name" value="WH-like_DNA-bd_sf"/>
</dbReference>
<protein>
    <recommendedName>
        <fullName evidence="2">La-related protein 7</fullName>
    </recommendedName>
    <alternativeName>
        <fullName evidence="11">La ribonucleoprotein domain family member 7</fullName>
    </alternativeName>
</protein>
<dbReference type="GO" id="GO:0007283">
    <property type="term" value="P:spermatogenesis"/>
    <property type="evidence" value="ECO:0007669"/>
    <property type="project" value="UniProtKB-KW"/>
</dbReference>
<organism evidence="16 17">
    <name type="scientific">Heterostelium pallidum (strain ATCC 26659 / Pp 5 / PN500)</name>
    <name type="common">Cellular slime mold</name>
    <name type="synonym">Polysphondylium pallidum</name>
    <dbReference type="NCBI Taxonomy" id="670386"/>
    <lineage>
        <taxon>Eukaryota</taxon>
        <taxon>Amoebozoa</taxon>
        <taxon>Evosea</taxon>
        <taxon>Eumycetozoa</taxon>
        <taxon>Dictyostelia</taxon>
        <taxon>Acytosteliales</taxon>
        <taxon>Acytosteliaceae</taxon>
        <taxon>Heterostelium</taxon>
    </lineage>
</organism>
<dbReference type="SMART" id="SM00715">
    <property type="entry name" value="LA"/>
    <property type="match status" value="1"/>
</dbReference>
<evidence type="ECO:0000256" key="9">
    <source>
        <dbReference type="ARBA" id="ARBA00023187"/>
    </source>
</evidence>
<dbReference type="InterPro" id="IPR045180">
    <property type="entry name" value="La_dom_prot"/>
</dbReference>
<dbReference type="Pfam" id="PF05383">
    <property type="entry name" value="La"/>
    <property type="match status" value="1"/>
</dbReference>
<evidence type="ECO:0000256" key="13">
    <source>
        <dbReference type="SAM" id="MobiDB-lite"/>
    </source>
</evidence>
<dbReference type="PANTHER" id="PTHR22792:SF62">
    <property type="entry name" value="LA-RELATED PROTEIN 7"/>
    <property type="match status" value="1"/>
</dbReference>
<evidence type="ECO:0000313" key="16">
    <source>
        <dbReference type="EMBL" id="EFA76751.1"/>
    </source>
</evidence>
<dbReference type="AlphaFoldDB" id="D3BN91"/>
<dbReference type="GO" id="GO:0008380">
    <property type="term" value="P:RNA splicing"/>
    <property type="evidence" value="ECO:0007669"/>
    <property type="project" value="UniProtKB-KW"/>
</dbReference>
<keyword evidence="8" id="KW-0804">Transcription</keyword>